<sequence>MFNIDTILYKSENFEYVLKKYFELTNMTVYEKTVKKSSLLFKNKKDLEVVISEFNRQIETKSNQNPNATYIGIIKDYFEVNLNDDSQ</sequence>
<evidence type="ECO:0000313" key="1">
    <source>
        <dbReference type="EMBL" id="VEU76589.1"/>
    </source>
</evidence>
<dbReference type="EMBL" id="LR215040">
    <property type="protein sequence ID" value="VEU76589.1"/>
    <property type="molecule type" value="Genomic_DNA"/>
</dbReference>
<keyword evidence="1" id="KW-0614">Plasmid</keyword>
<geneLocation type="plasmid" evidence="1 2">
    <name>2</name>
</geneLocation>
<name>A0A449B7P3_9BACT</name>
<reference evidence="1 2" key="1">
    <citation type="submission" date="2019-01" db="EMBL/GenBank/DDBJ databases">
        <authorList>
            <consortium name="Pathogen Informatics"/>
        </authorList>
    </citation>
    <scope>NUCLEOTIDE SEQUENCE [LARGE SCALE GENOMIC DNA]</scope>
    <source>
        <strain evidence="1 2">NCTC10179</strain>
        <plasmid evidence="2">2</plasmid>
    </source>
</reference>
<keyword evidence="2" id="KW-1185">Reference proteome</keyword>
<dbReference type="RefSeq" id="WP_129693811.1">
    <property type="nucleotide sequence ID" value="NZ_LR215040.1"/>
</dbReference>
<gene>
    <name evidence="1" type="ORF">NCTC10179_00789</name>
</gene>
<dbReference type="Proteomes" id="UP000289497">
    <property type="component" value="Plasmid 2"/>
</dbReference>
<dbReference type="AlphaFoldDB" id="A0A449B7P3"/>
<protein>
    <submittedName>
        <fullName evidence="1">Uncharacterized protein</fullName>
    </submittedName>
</protein>
<evidence type="ECO:0000313" key="2">
    <source>
        <dbReference type="Proteomes" id="UP000289497"/>
    </source>
</evidence>
<accession>A0A449B7P3</accession>
<organism evidence="1 2">
    <name type="scientific">Mycoplasmopsis columboralis</name>
    <dbReference type="NCBI Taxonomy" id="171282"/>
    <lineage>
        <taxon>Bacteria</taxon>
        <taxon>Bacillati</taxon>
        <taxon>Mycoplasmatota</taxon>
        <taxon>Mycoplasmoidales</taxon>
        <taxon>Metamycoplasmataceae</taxon>
        <taxon>Mycoplasmopsis</taxon>
    </lineage>
</organism>
<dbReference type="KEGG" id="mcou:NCTC10179_00789"/>
<proteinExistence type="predicted"/>